<feature type="chain" id="PRO_5035161339" description="DUF3558 domain-containing protein" evidence="1">
    <location>
        <begin position="28"/>
        <end position="227"/>
    </location>
</feature>
<organism evidence="2 3">
    <name type="scientific">Longispora fulva</name>
    <dbReference type="NCBI Taxonomy" id="619741"/>
    <lineage>
        <taxon>Bacteria</taxon>
        <taxon>Bacillati</taxon>
        <taxon>Actinomycetota</taxon>
        <taxon>Actinomycetes</taxon>
        <taxon>Micromonosporales</taxon>
        <taxon>Micromonosporaceae</taxon>
        <taxon>Longispora</taxon>
    </lineage>
</organism>
<sequence length="227" mass="22847">MSIRHLAVTAALGAVLFGSGCVGPSPAAPAPTAAVPSPAPPATMSTAQQALAGDCAAALAPLLTLTGSTGVDTSTHTALQPISGGDGSTGVTCVDALALPAGDPGQATKHAAVAEAHVQPVTPAVRADKMLRAFFGLCRLGGGENLPQPLDGHDSAIRDGLSVYAWPQGPVPSHQPRCYFYHSDSLLLQVKVTVLYPAPTGPSTEDLKRIAAASDAYAAKLVELAKT</sequence>
<feature type="signal peptide" evidence="1">
    <location>
        <begin position="1"/>
        <end position="27"/>
    </location>
</feature>
<name>A0A8J7KQV2_9ACTN</name>
<keyword evidence="3" id="KW-1185">Reference proteome</keyword>
<evidence type="ECO:0000313" key="2">
    <source>
        <dbReference type="EMBL" id="MBG6137847.1"/>
    </source>
</evidence>
<evidence type="ECO:0000256" key="1">
    <source>
        <dbReference type="SAM" id="SignalP"/>
    </source>
</evidence>
<accession>A0A8J7KQV2</accession>
<dbReference type="EMBL" id="JADOUF010000001">
    <property type="protein sequence ID" value="MBG6137847.1"/>
    <property type="molecule type" value="Genomic_DNA"/>
</dbReference>
<reference evidence="2" key="1">
    <citation type="submission" date="2020-11" db="EMBL/GenBank/DDBJ databases">
        <title>Sequencing the genomes of 1000 actinobacteria strains.</title>
        <authorList>
            <person name="Klenk H.-P."/>
        </authorList>
    </citation>
    <scope>NUCLEOTIDE SEQUENCE</scope>
    <source>
        <strain evidence="2">DSM 45356</strain>
    </source>
</reference>
<dbReference type="RefSeq" id="WP_197004666.1">
    <property type="nucleotide sequence ID" value="NZ_BONS01000017.1"/>
</dbReference>
<gene>
    <name evidence="2" type="ORF">IW245_004041</name>
</gene>
<evidence type="ECO:0008006" key="4">
    <source>
        <dbReference type="Google" id="ProtNLM"/>
    </source>
</evidence>
<comment type="caution">
    <text evidence="2">The sequence shown here is derived from an EMBL/GenBank/DDBJ whole genome shotgun (WGS) entry which is preliminary data.</text>
</comment>
<dbReference type="PROSITE" id="PS51257">
    <property type="entry name" value="PROKAR_LIPOPROTEIN"/>
    <property type="match status" value="1"/>
</dbReference>
<evidence type="ECO:0000313" key="3">
    <source>
        <dbReference type="Proteomes" id="UP000622552"/>
    </source>
</evidence>
<proteinExistence type="predicted"/>
<protein>
    <recommendedName>
        <fullName evidence="4">DUF3558 domain-containing protein</fullName>
    </recommendedName>
</protein>
<dbReference type="Proteomes" id="UP000622552">
    <property type="component" value="Unassembled WGS sequence"/>
</dbReference>
<dbReference type="AlphaFoldDB" id="A0A8J7KQV2"/>
<keyword evidence="1" id="KW-0732">Signal</keyword>